<sequence>MGSKRNQNTASDTMPEPPESGWAWVVVCGAFVIQFMVVGFLASMSVYVFLWINYFEGSAAQTSLIVSLCSFLMGVFSPVAGASCKRFGPRLTAMAGGTLTCAGVIISSQATGIVFLIFSLGVLTAFGMSMATNASYTILGMYFKKRLAIAMGLATAGVSVGQLVLPPFFQYLIDHYGWKGSLMITSALTFHVAVAGALMRPPRIAKPKKPSRKSTGRTAEDEAKAEENGNNIESTGVGSLRALSLLNPSIFDAEDQVGSPNGMALGEGSIFQEEPDVAMTTDIEEDEDRIQYVDDDSWSLSSTPGGDMSALSHSVWVPIAVTALQSMPGKRRQRSFLPGRKPRSASMLSQTLQKQPSELLRLFRNPSFVIMLAVSIAHGFGWASTTYHLVSRAESVGVEPDKAALLLTAMGTGSLVGRLSIGWLADKKWIDPKIYYTCTFAFCALAAFITPPITVYYALIALALVQGLAFGAATVILFITPGRIVKPVLATTSLSYCLLAWGAGEISGGALAGWFYDALESYDYSFYTAGSVMTAGSGFMLVIFFLQRAKQRCHGHPAKTSEGRHEHVEPGSNPFDPEFAGSKFDDLGRVNPLFFMRERVESERNKGEVGQWVGLCQLMN</sequence>
<dbReference type="RefSeq" id="XP_022089920.1">
    <property type="nucleotide sequence ID" value="XM_022234228.1"/>
</dbReference>
<dbReference type="CDD" id="cd17352">
    <property type="entry name" value="MFS_MCT_SLC16"/>
    <property type="match status" value="1"/>
</dbReference>
<feature type="transmembrane region" description="Helical" evidence="2">
    <location>
        <begin position="148"/>
        <end position="169"/>
    </location>
</feature>
<keyword evidence="2" id="KW-1133">Transmembrane helix</keyword>
<evidence type="ECO:0000256" key="1">
    <source>
        <dbReference type="SAM" id="MobiDB-lite"/>
    </source>
</evidence>
<organism evidence="3 4">
    <name type="scientific">Acanthaster planci</name>
    <name type="common">Crown-of-thorns starfish</name>
    <dbReference type="NCBI Taxonomy" id="133434"/>
    <lineage>
        <taxon>Eukaryota</taxon>
        <taxon>Metazoa</taxon>
        <taxon>Echinodermata</taxon>
        <taxon>Eleutherozoa</taxon>
        <taxon>Asterozoa</taxon>
        <taxon>Asteroidea</taxon>
        <taxon>Valvatacea</taxon>
        <taxon>Valvatida</taxon>
        <taxon>Acanthasteridae</taxon>
        <taxon>Acanthaster</taxon>
    </lineage>
</organism>
<dbReference type="InterPro" id="IPR036259">
    <property type="entry name" value="MFS_trans_sf"/>
</dbReference>
<dbReference type="PANTHER" id="PTHR11360">
    <property type="entry name" value="MONOCARBOXYLATE TRANSPORTER"/>
    <property type="match status" value="1"/>
</dbReference>
<dbReference type="InterPro" id="IPR011701">
    <property type="entry name" value="MFS"/>
</dbReference>
<evidence type="ECO:0000313" key="3">
    <source>
        <dbReference type="Proteomes" id="UP000694845"/>
    </source>
</evidence>
<feature type="transmembrane region" description="Helical" evidence="2">
    <location>
        <begin position="64"/>
        <end position="84"/>
    </location>
</feature>
<reference evidence="4" key="1">
    <citation type="submission" date="2025-08" db="UniProtKB">
        <authorList>
            <consortium name="RefSeq"/>
        </authorList>
    </citation>
    <scope>IDENTIFICATION</scope>
</reference>
<feature type="region of interest" description="Disordered" evidence="1">
    <location>
        <begin position="203"/>
        <end position="233"/>
    </location>
</feature>
<feature type="transmembrane region" description="Helical" evidence="2">
    <location>
        <begin position="91"/>
        <end position="107"/>
    </location>
</feature>
<feature type="transmembrane region" description="Helical" evidence="2">
    <location>
        <begin position="524"/>
        <end position="546"/>
    </location>
</feature>
<protein>
    <submittedName>
        <fullName evidence="4">Monocarboxylate transporter 5-like isoform X1</fullName>
    </submittedName>
</protein>
<accession>A0A8B7YC19</accession>
<name>A0A8B7YC19_ACAPL</name>
<feature type="compositionally biased region" description="Basic residues" evidence="1">
    <location>
        <begin position="203"/>
        <end position="215"/>
    </location>
</feature>
<dbReference type="GeneID" id="110978896"/>
<gene>
    <name evidence="4" type="primary">LOC110978896</name>
</gene>
<dbReference type="OrthoDB" id="6499973at2759"/>
<keyword evidence="3" id="KW-1185">Reference proteome</keyword>
<keyword evidence="2" id="KW-0812">Transmembrane</keyword>
<dbReference type="KEGG" id="aplc:110978896"/>
<feature type="transmembrane region" description="Helical" evidence="2">
    <location>
        <begin position="362"/>
        <end position="383"/>
    </location>
</feature>
<dbReference type="SUPFAM" id="SSF103473">
    <property type="entry name" value="MFS general substrate transporter"/>
    <property type="match status" value="1"/>
</dbReference>
<feature type="transmembrane region" description="Helical" evidence="2">
    <location>
        <begin position="403"/>
        <end position="421"/>
    </location>
</feature>
<evidence type="ECO:0000313" key="4">
    <source>
        <dbReference type="RefSeq" id="XP_022089920.1"/>
    </source>
</evidence>
<feature type="transmembrane region" description="Helical" evidence="2">
    <location>
        <begin position="113"/>
        <end position="136"/>
    </location>
</feature>
<feature type="transmembrane region" description="Helical" evidence="2">
    <location>
        <begin position="433"/>
        <end position="450"/>
    </location>
</feature>
<dbReference type="Gene3D" id="1.20.1250.20">
    <property type="entry name" value="MFS general substrate transporter like domains"/>
    <property type="match status" value="2"/>
</dbReference>
<feature type="transmembrane region" description="Helical" evidence="2">
    <location>
        <begin position="181"/>
        <end position="199"/>
    </location>
</feature>
<dbReference type="InterPro" id="IPR050327">
    <property type="entry name" value="Proton-linked_MCT"/>
</dbReference>
<feature type="transmembrane region" description="Helical" evidence="2">
    <location>
        <begin position="487"/>
        <end position="504"/>
    </location>
</feature>
<dbReference type="OMA" id="LWINYFE"/>
<dbReference type="Proteomes" id="UP000694845">
    <property type="component" value="Unplaced"/>
</dbReference>
<dbReference type="GO" id="GO:0008028">
    <property type="term" value="F:monocarboxylic acid transmembrane transporter activity"/>
    <property type="evidence" value="ECO:0007669"/>
    <property type="project" value="TreeGrafter"/>
</dbReference>
<proteinExistence type="predicted"/>
<keyword evidence="2" id="KW-0472">Membrane</keyword>
<feature type="compositionally biased region" description="Basic and acidic residues" evidence="1">
    <location>
        <begin position="218"/>
        <end position="227"/>
    </location>
</feature>
<feature type="transmembrane region" description="Helical" evidence="2">
    <location>
        <begin position="456"/>
        <end position="480"/>
    </location>
</feature>
<feature type="transmembrane region" description="Helical" evidence="2">
    <location>
        <begin position="21"/>
        <end position="52"/>
    </location>
</feature>
<dbReference type="AlphaFoldDB" id="A0A8B7YC19"/>
<dbReference type="PANTHER" id="PTHR11360:SF284">
    <property type="entry name" value="EG:103B4.3 PROTEIN-RELATED"/>
    <property type="match status" value="1"/>
</dbReference>
<evidence type="ECO:0000256" key="2">
    <source>
        <dbReference type="SAM" id="Phobius"/>
    </source>
</evidence>
<dbReference type="Pfam" id="PF07690">
    <property type="entry name" value="MFS_1"/>
    <property type="match status" value="1"/>
</dbReference>